<dbReference type="PANTHER" id="PTHR38248:SF2">
    <property type="entry name" value="FUNK1 11"/>
    <property type="match status" value="1"/>
</dbReference>
<gene>
    <name evidence="3" type="ORF">FIBSPDRAFT_926409</name>
</gene>
<dbReference type="SUPFAM" id="SSF56112">
    <property type="entry name" value="Protein kinase-like (PK-like)"/>
    <property type="match status" value="1"/>
</dbReference>
<feature type="domain" description="Fungal-type protein kinase" evidence="2">
    <location>
        <begin position="234"/>
        <end position="429"/>
    </location>
</feature>
<evidence type="ECO:0000313" key="4">
    <source>
        <dbReference type="Proteomes" id="UP000076532"/>
    </source>
</evidence>
<keyword evidence="4" id="KW-1185">Reference proteome</keyword>
<evidence type="ECO:0000256" key="1">
    <source>
        <dbReference type="SAM" id="MobiDB-lite"/>
    </source>
</evidence>
<dbReference type="Gene3D" id="1.10.510.10">
    <property type="entry name" value="Transferase(Phosphotransferase) domain 1"/>
    <property type="match status" value="1"/>
</dbReference>
<dbReference type="InterPro" id="IPR011009">
    <property type="entry name" value="Kinase-like_dom_sf"/>
</dbReference>
<feature type="compositionally biased region" description="Polar residues" evidence="1">
    <location>
        <begin position="106"/>
        <end position="124"/>
    </location>
</feature>
<dbReference type="Proteomes" id="UP000076532">
    <property type="component" value="Unassembled WGS sequence"/>
</dbReference>
<proteinExistence type="predicted"/>
<dbReference type="AlphaFoldDB" id="A0A166TFI9"/>
<organism evidence="3 4">
    <name type="scientific">Athelia psychrophila</name>
    <dbReference type="NCBI Taxonomy" id="1759441"/>
    <lineage>
        <taxon>Eukaryota</taxon>
        <taxon>Fungi</taxon>
        <taxon>Dikarya</taxon>
        <taxon>Basidiomycota</taxon>
        <taxon>Agaricomycotina</taxon>
        <taxon>Agaricomycetes</taxon>
        <taxon>Agaricomycetidae</taxon>
        <taxon>Atheliales</taxon>
        <taxon>Atheliaceae</taxon>
        <taxon>Athelia</taxon>
    </lineage>
</organism>
<accession>A0A166TFI9</accession>
<dbReference type="PANTHER" id="PTHR38248">
    <property type="entry name" value="FUNK1 6"/>
    <property type="match status" value="1"/>
</dbReference>
<sequence length="522" mass="58666">MAAFTAARPKSAPPLSRSELMEKAAKPKETIFAGPRASNQRGQFPVCAILCNMEFKKTTTNKMETLLTSWLLRKATTFSPPIVTVQDDLLSAMQEVDEQLEMSASVSATTNYNNPSTRAVSATGSKRKAPNTDSQAGSKKRRTSTPKFPAIVQSASYALESINRAAGVMKVINMIVEDGTLWIWFYDRQGAIQSHGLDWIKDFPRFVTLLAALQRFDRGNWGFHHELKPYNAGKWVLKVAWPESTRVSEVEILNEAVKIGEKDGNVRGHLPELLCSKDLECTTAVIREALGLSEESEEEKKQARCGPRTPRLLVFKELDRIETLNSEELLKAFGDVVDCHYALWMGGIRHCDISPGNLMWNPVEKSGVLNDYDLSRMNSVAHSQNLERTGTIPFLSLDLLENTNKFRQGSVEPTYKHDCDSLKWVFLYCIEKPSKVHKWLTTDMKTSLNIRTVYLVPRLVRPPFSSKHAKLSQQGENVYWLLSQAQTDLTIHNSAFCMGRGPKEYVGATDLELYNALKSSIQ</sequence>
<protein>
    <recommendedName>
        <fullName evidence="2">Fungal-type protein kinase domain-containing protein</fullName>
    </recommendedName>
</protein>
<evidence type="ECO:0000259" key="2">
    <source>
        <dbReference type="Pfam" id="PF17667"/>
    </source>
</evidence>
<name>A0A166TFI9_9AGAM</name>
<dbReference type="EMBL" id="KV417493">
    <property type="protein sequence ID" value="KZP30566.1"/>
    <property type="molecule type" value="Genomic_DNA"/>
</dbReference>
<dbReference type="STRING" id="436010.A0A166TFI9"/>
<dbReference type="Pfam" id="PF17667">
    <property type="entry name" value="Pkinase_fungal"/>
    <property type="match status" value="1"/>
</dbReference>
<dbReference type="InterPro" id="IPR040976">
    <property type="entry name" value="Pkinase_fungal"/>
</dbReference>
<reference evidence="3 4" key="1">
    <citation type="journal article" date="2016" name="Mol. Biol. Evol.">
        <title>Comparative Genomics of Early-Diverging Mushroom-Forming Fungi Provides Insights into the Origins of Lignocellulose Decay Capabilities.</title>
        <authorList>
            <person name="Nagy L.G."/>
            <person name="Riley R."/>
            <person name="Tritt A."/>
            <person name="Adam C."/>
            <person name="Daum C."/>
            <person name="Floudas D."/>
            <person name="Sun H."/>
            <person name="Yadav J.S."/>
            <person name="Pangilinan J."/>
            <person name="Larsson K.H."/>
            <person name="Matsuura K."/>
            <person name="Barry K."/>
            <person name="Labutti K."/>
            <person name="Kuo R."/>
            <person name="Ohm R.A."/>
            <person name="Bhattacharya S.S."/>
            <person name="Shirouzu T."/>
            <person name="Yoshinaga Y."/>
            <person name="Martin F.M."/>
            <person name="Grigoriev I.V."/>
            <person name="Hibbett D.S."/>
        </authorList>
    </citation>
    <scope>NUCLEOTIDE SEQUENCE [LARGE SCALE GENOMIC DNA]</scope>
    <source>
        <strain evidence="3 4">CBS 109695</strain>
    </source>
</reference>
<evidence type="ECO:0000313" key="3">
    <source>
        <dbReference type="EMBL" id="KZP30566.1"/>
    </source>
</evidence>
<dbReference type="OrthoDB" id="5569250at2759"/>
<feature type="region of interest" description="Disordered" evidence="1">
    <location>
        <begin position="106"/>
        <end position="145"/>
    </location>
</feature>